<gene>
    <name evidence="7" type="ORF">GCM10009107_18600</name>
</gene>
<feature type="transmembrane region" description="Helical" evidence="5">
    <location>
        <begin position="53"/>
        <end position="71"/>
    </location>
</feature>
<proteinExistence type="predicted"/>
<evidence type="ECO:0000256" key="5">
    <source>
        <dbReference type="SAM" id="Phobius"/>
    </source>
</evidence>
<dbReference type="EMBL" id="BAAAEW010000008">
    <property type="protein sequence ID" value="GAA0748731.1"/>
    <property type="molecule type" value="Genomic_DNA"/>
</dbReference>
<reference evidence="7 8" key="1">
    <citation type="journal article" date="2019" name="Int. J. Syst. Evol. Microbiol.">
        <title>The Global Catalogue of Microorganisms (GCM) 10K type strain sequencing project: providing services to taxonomists for standard genome sequencing and annotation.</title>
        <authorList>
            <consortium name="The Broad Institute Genomics Platform"/>
            <consortium name="The Broad Institute Genome Sequencing Center for Infectious Disease"/>
            <person name="Wu L."/>
            <person name="Ma J."/>
        </authorList>
    </citation>
    <scope>NUCLEOTIDE SEQUENCE [LARGE SCALE GENOMIC DNA]</scope>
    <source>
        <strain evidence="7 8">JCM 15503</strain>
    </source>
</reference>
<sequence>MNGWRERLRCALPGVWLGGLACLAFVATPAPFATLPTPAEAGKVVGFMFAREAPTSLVLAVLLLLLERAAAAERAERGTGSGFSVNMGLVLGAVACTVIGYYVLQPMMAPARSGLGPLSFGQLHGLSFGLFGVKMLLVLALAWRAGGSRLAKAG</sequence>
<evidence type="ECO:0000256" key="4">
    <source>
        <dbReference type="ARBA" id="ARBA00023136"/>
    </source>
</evidence>
<evidence type="ECO:0000256" key="3">
    <source>
        <dbReference type="ARBA" id="ARBA00022989"/>
    </source>
</evidence>
<feature type="transmembrane region" description="Helical" evidence="5">
    <location>
        <begin position="83"/>
        <end position="103"/>
    </location>
</feature>
<feature type="domain" description="TMEM205-like" evidence="6">
    <location>
        <begin position="14"/>
        <end position="111"/>
    </location>
</feature>
<keyword evidence="4 5" id="KW-0472">Membrane</keyword>
<keyword evidence="2 5" id="KW-0812">Transmembrane</keyword>
<dbReference type="RefSeq" id="WP_231011355.1">
    <property type="nucleotide sequence ID" value="NZ_BAAAEW010000008.1"/>
</dbReference>
<evidence type="ECO:0000313" key="7">
    <source>
        <dbReference type="EMBL" id="GAA0748731.1"/>
    </source>
</evidence>
<feature type="transmembrane region" description="Helical" evidence="5">
    <location>
        <begin position="123"/>
        <end position="143"/>
    </location>
</feature>
<organism evidence="7 8">
    <name type="scientific">Ideonella azotifigens</name>
    <dbReference type="NCBI Taxonomy" id="513160"/>
    <lineage>
        <taxon>Bacteria</taxon>
        <taxon>Pseudomonadati</taxon>
        <taxon>Pseudomonadota</taxon>
        <taxon>Betaproteobacteria</taxon>
        <taxon>Burkholderiales</taxon>
        <taxon>Sphaerotilaceae</taxon>
        <taxon>Ideonella</taxon>
    </lineage>
</organism>
<dbReference type="Proteomes" id="UP001500279">
    <property type="component" value="Unassembled WGS sequence"/>
</dbReference>
<keyword evidence="3 5" id="KW-1133">Transmembrane helix</keyword>
<protein>
    <recommendedName>
        <fullName evidence="6">TMEM205-like domain-containing protein</fullName>
    </recommendedName>
</protein>
<dbReference type="PROSITE" id="PS51257">
    <property type="entry name" value="PROKAR_LIPOPROTEIN"/>
    <property type="match status" value="1"/>
</dbReference>
<evidence type="ECO:0000256" key="2">
    <source>
        <dbReference type="ARBA" id="ARBA00022692"/>
    </source>
</evidence>
<name>A0ABN1JYC1_9BURK</name>
<dbReference type="Pfam" id="PF13664">
    <property type="entry name" value="DUF4149"/>
    <property type="match status" value="1"/>
</dbReference>
<comment type="caution">
    <text evidence="7">The sequence shown here is derived from an EMBL/GenBank/DDBJ whole genome shotgun (WGS) entry which is preliminary data.</text>
</comment>
<comment type="subcellular location">
    <subcellularLocation>
        <location evidence="1">Membrane</location>
    </subcellularLocation>
</comment>
<keyword evidence="8" id="KW-1185">Reference proteome</keyword>
<accession>A0ABN1JYC1</accession>
<evidence type="ECO:0000259" key="6">
    <source>
        <dbReference type="Pfam" id="PF13664"/>
    </source>
</evidence>
<dbReference type="InterPro" id="IPR025423">
    <property type="entry name" value="TMEM205-like"/>
</dbReference>
<evidence type="ECO:0000313" key="8">
    <source>
        <dbReference type="Proteomes" id="UP001500279"/>
    </source>
</evidence>
<evidence type="ECO:0000256" key="1">
    <source>
        <dbReference type="ARBA" id="ARBA00004370"/>
    </source>
</evidence>